<gene>
    <name evidence="4" type="primary">AlNc14C29G2768</name>
    <name evidence="4" type="ORF">ALNC14_031950</name>
</gene>
<accession>F0W7F1</accession>
<evidence type="ECO:0000256" key="2">
    <source>
        <dbReference type="SAM" id="MobiDB-lite"/>
    </source>
</evidence>
<feature type="compositionally biased region" description="Acidic residues" evidence="2">
    <location>
        <begin position="7"/>
        <end position="18"/>
    </location>
</feature>
<dbReference type="Gene3D" id="3.40.50.300">
    <property type="entry name" value="P-loop containing nucleotide triphosphate hydrolases"/>
    <property type="match status" value="1"/>
</dbReference>
<evidence type="ECO:0000313" key="4">
    <source>
        <dbReference type="EMBL" id="CCA17052.1"/>
    </source>
</evidence>
<sequence length="730" mass="83528">MNKDFIEQIDAEEDDEMFSDGRYPKTLSTPTKSNLTRKRSRVGCGKSKYSQSCMTSFLHEESPMRIDDPVGEAVRTRKRRGRKRSINMVKDSVRWTQRPLFSTTDGNDEESTSKRSQCLDFPYEKAITNETLAEIPRKHITSYTKKSQLRQSVEQNCVQFPPIQHVFASKHPGVYSSAPCSYSTMDVSDLNESVSWDSIAWLANSKQSEESRLMQNFNERVTQLWCSFLDAEINECTIDQMVSRLAKLSLWEPSRVRTILEVLALSRETGPSKCNLTLLDKYFPIQSSGLVGNESGNAAFRLWLQTRRTIDLSSESESEYSALKSMSKQCSDILVLSGASGVGKSALVHSSANALDINVIEVNSGQYRSRKLVLDIIGEATQSKCIMSELSKRKDSTLLLFDDVDIHCDQDKGFLSAICEVAVQSKCPVVATCTKTPLELRKYVQVPMKALVHSECCLYLAMIAFLEQIPLSYQLIQMVTTAFRCNIRASVHYIQTYLPILYQKRRRQSHLEMDEITSTVWQSHCTDRTQFLLTPSFTWGETLRPYSFVCLRKVTEKENDLIQHFAEKQIKINDIEMLYTLTKWIDDVSLMKHWDEVHCPSEKGTLEKISLDMDLKALRRLSSMCSSSYSVAFEYENTATTYRSIGIEGTLQKLRKCFQTSQAVPNLNQHSVILDYLPYLNQMARATECAQHHRTNRNVSRRNHYLKETLPTMDLLKDLKEVDRGFYSIS</sequence>
<name>F0W7F1_9STRA</name>
<dbReference type="InterPro" id="IPR003959">
    <property type="entry name" value="ATPase_AAA_core"/>
</dbReference>
<dbReference type="GO" id="GO:0016887">
    <property type="term" value="F:ATP hydrolysis activity"/>
    <property type="evidence" value="ECO:0007669"/>
    <property type="project" value="InterPro"/>
</dbReference>
<dbReference type="GO" id="GO:0005524">
    <property type="term" value="F:ATP binding"/>
    <property type="evidence" value="ECO:0007669"/>
    <property type="project" value="InterPro"/>
</dbReference>
<proteinExistence type="predicted"/>
<dbReference type="AlphaFoldDB" id="F0W7F1"/>
<feature type="region of interest" description="Disordered" evidence="2">
    <location>
        <begin position="1"/>
        <end position="33"/>
    </location>
</feature>
<dbReference type="PANTHER" id="PTHR23389:SF6">
    <property type="entry name" value="REPLICATION FACTOR C SUBUNIT 1"/>
    <property type="match status" value="1"/>
</dbReference>
<reference evidence="4" key="2">
    <citation type="submission" date="2011-02" db="EMBL/GenBank/DDBJ databases">
        <authorList>
            <person name="MacLean D."/>
        </authorList>
    </citation>
    <scope>NUCLEOTIDE SEQUENCE</scope>
</reference>
<dbReference type="HOGENOM" id="CLU_379671_0_0_1"/>
<dbReference type="EMBL" id="FR824074">
    <property type="protein sequence ID" value="CCA17052.1"/>
    <property type="molecule type" value="Genomic_DNA"/>
</dbReference>
<dbReference type="Pfam" id="PF00004">
    <property type="entry name" value="AAA"/>
    <property type="match status" value="1"/>
</dbReference>
<evidence type="ECO:0000259" key="3">
    <source>
        <dbReference type="Pfam" id="PF00004"/>
    </source>
</evidence>
<keyword evidence="1" id="KW-0235">DNA replication</keyword>
<dbReference type="InterPro" id="IPR027417">
    <property type="entry name" value="P-loop_NTPase"/>
</dbReference>
<feature type="domain" description="ATPase AAA-type core" evidence="3">
    <location>
        <begin position="335"/>
        <end position="435"/>
    </location>
</feature>
<dbReference type="GO" id="GO:0005634">
    <property type="term" value="C:nucleus"/>
    <property type="evidence" value="ECO:0007669"/>
    <property type="project" value="TreeGrafter"/>
</dbReference>
<protein>
    <submittedName>
        <fullName evidence="4">Uncharacterized protein AlNc14C29G2768</fullName>
    </submittedName>
</protein>
<organism evidence="4">
    <name type="scientific">Albugo laibachii Nc14</name>
    <dbReference type="NCBI Taxonomy" id="890382"/>
    <lineage>
        <taxon>Eukaryota</taxon>
        <taxon>Sar</taxon>
        <taxon>Stramenopiles</taxon>
        <taxon>Oomycota</taxon>
        <taxon>Peronosporomycetes</taxon>
        <taxon>Albuginales</taxon>
        <taxon>Albuginaceae</taxon>
        <taxon>Albugo</taxon>
    </lineage>
</organism>
<dbReference type="GO" id="GO:0006260">
    <property type="term" value="P:DNA replication"/>
    <property type="evidence" value="ECO:0007669"/>
    <property type="project" value="UniProtKB-KW"/>
</dbReference>
<evidence type="ECO:0000256" key="1">
    <source>
        <dbReference type="ARBA" id="ARBA00022705"/>
    </source>
</evidence>
<dbReference type="GO" id="GO:0003677">
    <property type="term" value="F:DNA binding"/>
    <property type="evidence" value="ECO:0007669"/>
    <property type="project" value="TreeGrafter"/>
</dbReference>
<dbReference type="SUPFAM" id="SSF52540">
    <property type="entry name" value="P-loop containing nucleoside triphosphate hydrolases"/>
    <property type="match status" value="1"/>
</dbReference>
<dbReference type="PANTHER" id="PTHR23389">
    <property type="entry name" value="CHROMOSOME TRANSMISSION FIDELITY FACTOR 18"/>
    <property type="match status" value="1"/>
</dbReference>
<reference evidence="4" key="1">
    <citation type="journal article" date="2011" name="PLoS Biol.">
        <title>Gene gain and loss during evolution of obligate parasitism in the white rust pathogen of Arabidopsis thaliana.</title>
        <authorList>
            <person name="Kemen E."/>
            <person name="Gardiner A."/>
            <person name="Schultz-Larsen T."/>
            <person name="Kemen A.C."/>
            <person name="Balmuth A.L."/>
            <person name="Robert-Seilaniantz A."/>
            <person name="Bailey K."/>
            <person name="Holub E."/>
            <person name="Studholme D.J."/>
            <person name="Maclean D."/>
            <person name="Jones J.D."/>
        </authorList>
    </citation>
    <scope>NUCLEOTIDE SEQUENCE</scope>
</reference>